<evidence type="ECO:0000259" key="2">
    <source>
        <dbReference type="PROSITE" id="PS51695"/>
    </source>
</evidence>
<comment type="caution">
    <text evidence="1">Lacks conserved residue(s) required for the propagation of feature annotation.</text>
</comment>
<dbReference type="GO" id="GO:0006508">
    <property type="term" value="P:proteolysis"/>
    <property type="evidence" value="ECO:0007669"/>
    <property type="project" value="InterPro"/>
</dbReference>
<evidence type="ECO:0000313" key="4">
    <source>
        <dbReference type="Proteomes" id="UP000039046"/>
    </source>
</evidence>
<dbReference type="Gene3D" id="3.40.50.200">
    <property type="entry name" value="Peptidase S8/S53 domain"/>
    <property type="match status" value="1"/>
</dbReference>
<sequence length="251" mass="26769">MCGTFKPTNAISVSYGLAEKLYSASYLKRQCDEFMKLGLQGTTVVVASGDAGVAGRHGDGCINGGSDRHHHNTVFNPAMPASCPYVTSVGSTIIPPARLKSAVEHFFAKHDPGYASFNISDNVIPVPTEGVYNRIGRGFPDVAALGDNAVIVFKGGVRQIGGKSMSAPIFASIMNLINEERIKKGKRSIGFANPALYKNTSMFNDVVVGDQLGTEGSCHRKGFSTAESWDPVTGLGTPRYPDMLAYFLSLP</sequence>
<dbReference type="HOGENOM" id="CLU_013783_0_0_1"/>
<keyword evidence="4" id="KW-1185">Reference proteome</keyword>
<dbReference type="GO" id="GO:0004252">
    <property type="term" value="F:serine-type endopeptidase activity"/>
    <property type="evidence" value="ECO:0007669"/>
    <property type="project" value="InterPro"/>
</dbReference>
<evidence type="ECO:0000313" key="3">
    <source>
        <dbReference type="EMBL" id="CEJ94487.1"/>
    </source>
</evidence>
<name>A0A0A1TSJ7_9HYPO</name>
<gene>
    <name evidence="3" type="ORF">VHEMI10013</name>
</gene>
<dbReference type="InterPro" id="IPR050819">
    <property type="entry name" value="Tripeptidyl-peptidase_I"/>
</dbReference>
<dbReference type="AlphaFoldDB" id="A0A0A1TSJ7"/>
<dbReference type="EMBL" id="CDHN01000007">
    <property type="protein sequence ID" value="CEJ94487.1"/>
    <property type="molecule type" value="Genomic_DNA"/>
</dbReference>
<dbReference type="SUPFAM" id="SSF52743">
    <property type="entry name" value="Subtilisin-like"/>
    <property type="match status" value="1"/>
</dbReference>
<dbReference type="STRING" id="1531966.A0A0A1TSJ7"/>
<evidence type="ECO:0000256" key="1">
    <source>
        <dbReference type="PROSITE-ProRule" id="PRU01032"/>
    </source>
</evidence>
<dbReference type="InterPro" id="IPR030400">
    <property type="entry name" value="Sedolisin_dom"/>
</dbReference>
<protein>
    <recommendedName>
        <fullName evidence="2">Peptidase S53 domain-containing protein</fullName>
    </recommendedName>
</protein>
<dbReference type="GO" id="GO:0008240">
    <property type="term" value="F:tripeptidyl-peptidase activity"/>
    <property type="evidence" value="ECO:0007669"/>
    <property type="project" value="TreeGrafter"/>
</dbReference>
<reference evidence="3 4" key="1">
    <citation type="journal article" date="2015" name="Genome Announc.">
        <title>Draft Genome Sequence and Gene Annotation of the Entomopathogenic Fungus Verticillium hemipterigenum.</title>
        <authorList>
            <person name="Horn F."/>
            <person name="Habel A."/>
            <person name="Scharf D.H."/>
            <person name="Dworschak J."/>
            <person name="Brakhage A.A."/>
            <person name="Guthke R."/>
            <person name="Hertweck C."/>
            <person name="Linde J."/>
        </authorList>
    </citation>
    <scope>NUCLEOTIDE SEQUENCE [LARGE SCALE GENOMIC DNA]</scope>
</reference>
<feature type="domain" description="Peptidase S53" evidence="2">
    <location>
        <begin position="1"/>
        <end position="250"/>
    </location>
</feature>
<dbReference type="CDD" id="cd04056">
    <property type="entry name" value="Peptidases_S53"/>
    <property type="match status" value="1"/>
</dbReference>
<accession>A0A0A1TSJ7</accession>
<dbReference type="Proteomes" id="UP000039046">
    <property type="component" value="Unassembled WGS sequence"/>
</dbReference>
<proteinExistence type="predicted"/>
<dbReference type="PANTHER" id="PTHR14218">
    <property type="entry name" value="PROTEASE S8 TRIPEPTIDYL PEPTIDASE I CLN2"/>
    <property type="match status" value="1"/>
</dbReference>
<dbReference type="PANTHER" id="PTHR14218:SF19">
    <property type="entry name" value="SERINE PROTEASE AORO, PUTATIVE (AFU_ORTHOLOGUE AFUA_6G10250)-RELATED"/>
    <property type="match status" value="1"/>
</dbReference>
<organism evidence="3 4">
    <name type="scientific">[Torrubiella] hemipterigena</name>
    <dbReference type="NCBI Taxonomy" id="1531966"/>
    <lineage>
        <taxon>Eukaryota</taxon>
        <taxon>Fungi</taxon>
        <taxon>Dikarya</taxon>
        <taxon>Ascomycota</taxon>
        <taxon>Pezizomycotina</taxon>
        <taxon>Sordariomycetes</taxon>
        <taxon>Hypocreomycetidae</taxon>
        <taxon>Hypocreales</taxon>
        <taxon>Clavicipitaceae</taxon>
        <taxon>Clavicipitaceae incertae sedis</taxon>
        <taxon>'Torrubiella' clade</taxon>
    </lineage>
</organism>
<dbReference type="PROSITE" id="PS51695">
    <property type="entry name" value="SEDOLISIN"/>
    <property type="match status" value="1"/>
</dbReference>
<dbReference type="InterPro" id="IPR036852">
    <property type="entry name" value="Peptidase_S8/S53_dom_sf"/>
</dbReference>
<dbReference type="OrthoDB" id="409122at2759"/>